<evidence type="ECO:0000259" key="9">
    <source>
        <dbReference type="Pfam" id="PF07885"/>
    </source>
</evidence>
<evidence type="ECO:0000256" key="3">
    <source>
        <dbReference type="ARBA" id="ARBA00022692"/>
    </source>
</evidence>
<feature type="transmembrane region" description="Helical" evidence="8">
    <location>
        <begin position="21"/>
        <end position="40"/>
    </location>
</feature>
<feature type="domain" description="Potassium channel" evidence="9">
    <location>
        <begin position="143"/>
        <end position="215"/>
    </location>
</feature>
<gene>
    <name evidence="10" type="ORF">NTA49_09160</name>
</gene>
<dbReference type="Gene3D" id="1.10.287.70">
    <property type="match status" value="1"/>
</dbReference>
<evidence type="ECO:0000313" key="11">
    <source>
        <dbReference type="Proteomes" id="UP001165396"/>
    </source>
</evidence>
<organism evidence="10 11">
    <name type="scientific">Pseudosulfitobacter koreensis</name>
    <dbReference type="NCBI Taxonomy" id="2968472"/>
    <lineage>
        <taxon>Bacteria</taxon>
        <taxon>Pseudomonadati</taxon>
        <taxon>Pseudomonadota</taxon>
        <taxon>Alphaproteobacteria</taxon>
        <taxon>Rhodobacterales</taxon>
        <taxon>Roseobacteraceae</taxon>
        <taxon>Pseudosulfitobacter</taxon>
    </lineage>
</organism>
<evidence type="ECO:0000256" key="8">
    <source>
        <dbReference type="SAM" id="Phobius"/>
    </source>
</evidence>
<dbReference type="EMBL" id="JANKJG010000005">
    <property type="protein sequence ID" value="MCR8826704.1"/>
    <property type="molecule type" value="Genomic_DNA"/>
</dbReference>
<feature type="transmembrane region" description="Helical" evidence="8">
    <location>
        <begin position="74"/>
        <end position="95"/>
    </location>
</feature>
<reference evidence="10" key="1">
    <citation type="submission" date="2022-07" db="EMBL/GenBank/DDBJ databases">
        <title>Pseudosulfitobacter sp. strain AP-MA-4, whole genome sequence.</title>
        <authorList>
            <person name="Jiang Y."/>
        </authorList>
    </citation>
    <scope>NUCLEOTIDE SEQUENCE</scope>
    <source>
        <strain evidence="10">AP-MA-4</strain>
    </source>
</reference>
<dbReference type="PANTHER" id="PTHR11537:SF254">
    <property type="entry name" value="POTASSIUM VOLTAGE-GATED CHANNEL PROTEIN SHAB"/>
    <property type="match status" value="1"/>
</dbReference>
<keyword evidence="7" id="KW-0407">Ion channel</keyword>
<feature type="transmembrane region" description="Helical" evidence="8">
    <location>
        <begin position="134"/>
        <end position="155"/>
    </location>
</feature>
<evidence type="ECO:0000256" key="6">
    <source>
        <dbReference type="ARBA" id="ARBA00023136"/>
    </source>
</evidence>
<evidence type="ECO:0000256" key="7">
    <source>
        <dbReference type="ARBA" id="ARBA00023303"/>
    </source>
</evidence>
<name>A0ABT1Z0P0_9RHOB</name>
<dbReference type="Gene3D" id="1.20.120.350">
    <property type="entry name" value="Voltage-gated potassium channels. Chain C"/>
    <property type="match status" value="1"/>
</dbReference>
<dbReference type="RefSeq" id="WP_258294426.1">
    <property type="nucleotide sequence ID" value="NZ_JANKJG010000005.1"/>
</dbReference>
<dbReference type="InterPro" id="IPR013099">
    <property type="entry name" value="K_chnl_dom"/>
</dbReference>
<evidence type="ECO:0000256" key="1">
    <source>
        <dbReference type="ARBA" id="ARBA00004141"/>
    </source>
</evidence>
<evidence type="ECO:0000256" key="4">
    <source>
        <dbReference type="ARBA" id="ARBA00022989"/>
    </source>
</evidence>
<keyword evidence="4 8" id="KW-1133">Transmembrane helix</keyword>
<keyword evidence="6 8" id="KW-0472">Membrane</keyword>
<keyword evidence="5" id="KW-0406">Ion transport</keyword>
<evidence type="ECO:0000256" key="5">
    <source>
        <dbReference type="ARBA" id="ARBA00023065"/>
    </source>
</evidence>
<feature type="transmembrane region" description="Helical" evidence="8">
    <location>
        <begin position="167"/>
        <end position="187"/>
    </location>
</feature>
<protein>
    <submittedName>
        <fullName evidence="10">Ion transporter</fullName>
    </submittedName>
</protein>
<accession>A0ABT1Z0P0</accession>
<dbReference type="InterPro" id="IPR028325">
    <property type="entry name" value="VG_K_chnl"/>
</dbReference>
<keyword evidence="3 8" id="KW-0812">Transmembrane</keyword>
<dbReference type="Proteomes" id="UP001165396">
    <property type="component" value="Unassembled WGS sequence"/>
</dbReference>
<keyword evidence="2" id="KW-0813">Transport</keyword>
<dbReference type="InterPro" id="IPR027359">
    <property type="entry name" value="Volt_channel_dom_sf"/>
</dbReference>
<comment type="subcellular location">
    <subcellularLocation>
        <location evidence="1">Membrane</location>
        <topology evidence="1">Multi-pass membrane protein</topology>
    </subcellularLocation>
</comment>
<evidence type="ECO:0000256" key="2">
    <source>
        <dbReference type="ARBA" id="ARBA00022448"/>
    </source>
</evidence>
<dbReference type="Pfam" id="PF07885">
    <property type="entry name" value="Ion_trans_2"/>
    <property type="match status" value="1"/>
</dbReference>
<keyword evidence="11" id="KW-1185">Reference proteome</keyword>
<proteinExistence type="predicted"/>
<feature type="transmembrane region" description="Helical" evidence="8">
    <location>
        <begin position="193"/>
        <end position="211"/>
    </location>
</feature>
<dbReference type="SUPFAM" id="SSF81324">
    <property type="entry name" value="Voltage-gated potassium channels"/>
    <property type="match status" value="1"/>
</dbReference>
<sequence>MKSLLENLYEGHSHRARLFRTCLLGFDILTIAYFLFTAAADLDVSLVALDLGVGLVILADVAARTWIAQNRLQFLWSMTTICDLIVIASLFAPLITGSNLGFLRVLRMLRLVRGFRILERLDSLSTDVALNIRVIRAAANLLVFIFIVTSLIWVWEHDRNENIATYLDALYFTITTLTTTGFGDITLTDRTGRLLSIGVMIFGVGFFLNLLQAIFRPSKVEIPCPRCGLRLHDHDASHCKHCGSVVYIETEGNT</sequence>
<evidence type="ECO:0000313" key="10">
    <source>
        <dbReference type="EMBL" id="MCR8826704.1"/>
    </source>
</evidence>
<dbReference type="PANTHER" id="PTHR11537">
    <property type="entry name" value="VOLTAGE-GATED POTASSIUM CHANNEL"/>
    <property type="match status" value="1"/>
</dbReference>
<comment type="caution">
    <text evidence="10">The sequence shown here is derived from an EMBL/GenBank/DDBJ whole genome shotgun (WGS) entry which is preliminary data.</text>
</comment>